<keyword evidence="3" id="KW-0328">Glycosyltransferase</keyword>
<dbReference type="InterPro" id="IPR028098">
    <property type="entry name" value="Glyco_trans_4-like_N"/>
</dbReference>
<name>A0ABV5H348_9FLAO</name>
<evidence type="ECO:0000313" key="3">
    <source>
        <dbReference type="EMBL" id="MFB9105896.1"/>
    </source>
</evidence>
<accession>A0ABV5H348</accession>
<dbReference type="PANTHER" id="PTHR12526">
    <property type="entry name" value="GLYCOSYLTRANSFERASE"/>
    <property type="match status" value="1"/>
</dbReference>
<sequence length="361" mass="40813">MRVLQLIDSLDAGGAERIAVNFANALTTEVEVSFLCATRKEGILKASINSDVGYCFLNKKSTLDIRAIKRLRGFISQNEISIIHAHASSFFIATIIKILKPKLKLVWHDHYGKSDFLEERPKSVLKFCSRFFNHIFCVNSKLKSWVKNELNTDSVSFLFNFAVRDDVAQTTVLKGEKGKRIVCLANLRPQKDHLNLLKAFKRVTEVYPDWSLHLVGKDFKDDYARRIFQWIEKENLVHRVYFCGSCSDISSILKQSDIGVLASKSEGLPLAILEYGLASLPVVTTNVGDCKKVIENENLGYLVLPENVDALYSAFLCLIEKPNEGKINMGNALNNHVELHFSKKKTIANILAVYKSIERNK</sequence>
<dbReference type="EC" id="2.4.-.-" evidence="3"/>
<dbReference type="Pfam" id="PF13439">
    <property type="entry name" value="Glyco_transf_4"/>
    <property type="match status" value="1"/>
</dbReference>
<protein>
    <submittedName>
        <fullName evidence="3">Glycosyltransferase</fullName>
        <ecNumber evidence="3">2.4.-.-</ecNumber>
    </submittedName>
</protein>
<keyword evidence="3" id="KW-0808">Transferase</keyword>
<evidence type="ECO:0000259" key="1">
    <source>
        <dbReference type="Pfam" id="PF00534"/>
    </source>
</evidence>
<dbReference type="SUPFAM" id="SSF53756">
    <property type="entry name" value="UDP-Glycosyltransferase/glycogen phosphorylase"/>
    <property type="match status" value="1"/>
</dbReference>
<dbReference type="InterPro" id="IPR001296">
    <property type="entry name" value="Glyco_trans_1"/>
</dbReference>
<gene>
    <name evidence="3" type="ORF">ACFFU1_13395</name>
</gene>
<evidence type="ECO:0000313" key="4">
    <source>
        <dbReference type="Proteomes" id="UP001589590"/>
    </source>
</evidence>
<dbReference type="Proteomes" id="UP001589590">
    <property type="component" value="Unassembled WGS sequence"/>
</dbReference>
<reference evidence="3 4" key="1">
    <citation type="submission" date="2024-09" db="EMBL/GenBank/DDBJ databases">
        <authorList>
            <person name="Sun Q."/>
            <person name="Mori K."/>
        </authorList>
    </citation>
    <scope>NUCLEOTIDE SEQUENCE [LARGE SCALE GENOMIC DNA]</scope>
    <source>
        <strain evidence="3 4">CECT 8300</strain>
    </source>
</reference>
<keyword evidence="4" id="KW-1185">Reference proteome</keyword>
<dbReference type="PANTHER" id="PTHR12526:SF630">
    <property type="entry name" value="GLYCOSYLTRANSFERASE"/>
    <property type="match status" value="1"/>
</dbReference>
<evidence type="ECO:0000259" key="2">
    <source>
        <dbReference type="Pfam" id="PF13439"/>
    </source>
</evidence>
<dbReference type="Gene3D" id="3.40.50.2000">
    <property type="entry name" value="Glycogen Phosphorylase B"/>
    <property type="match status" value="2"/>
</dbReference>
<dbReference type="RefSeq" id="WP_290272317.1">
    <property type="nucleotide sequence ID" value="NZ_JAUFQP010000013.1"/>
</dbReference>
<comment type="caution">
    <text evidence="3">The sequence shown here is derived from an EMBL/GenBank/DDBJ whole genome shotgun (WGS) entry which is preliminary data.</text>
</comment>
<dbReference type="Pfam" id="PF00534">
    <property type="entry name" value="Glycos_transf_1"/>
    <property type="match status" value="1"/>
</dbReference>
<organism evidence="3 4">
    <name type="scientific">Algibacter miyuki</name>
    <dbReference type="NCBI Taxonomy" id="1306933"/>
    <lineage>
        <taxon>Bacteria</taxon>
        <taxon>Pseudomonadati</taxon>
        <taxon>Bacteroidota</taxon>
        <taxon>Flavobacteriia</taxon>
        <taxon>Flavobacteriales</taxon>
        <taxon>Flavobacteriaceae</taxon>
        <taxon>Algibacter</taxon>
    </lineage>
</organism>
<dbReference type="GO" id="GO:0016757">
    <property type="term" value="F:glycosyltransferase activity"/>
    <property type="evidence" value="ECO:0007669"/>
    <property type="project" value="UniProtKB-KW"/>
</dbReference>
<proteinExistence type="predicted"/>
<feature type="domain" description="Glycosyltransferase subfamily 4-like N-terminal" evidence="2">
    <location>
        <begin position="13"/>
        <end position="151"/>
    </location>
</feature>
<feature type="domain" description="Glycosyl transferase family 1" evidence="1">
    <location>
        <begin position="174"/>
        <end position="323"/>
    </location>
</feature>
<dbReference type="EMBL" id="JBHMFA010000009">
    <property type="protein sequence ID" value="MFB9105896.1"/>
    <property type="molecule type" value="Genomic_DNA"/>
</dbReference>